<reference evidence="2" key="1">
    <citation type="submission" date="2017-01" db="EMBL/GenBank/DDBJ databases">
        <title>Novel pathways for hydrocarbon cycling and metabolic interdependencies in hydrothermal sediment communities.</title>
        <authorList>
            <person name="Dombrowski N."/>
            <person name="Seitz K."/>
            <person name="Teske A."/>
            <person name="Baker B."/>
        </authorList>
    </citation>
    <scope>NUCLEOTIDE SEQUENCE [LARGE SCALE GENOMIC DNA]</scope>
</reference>
<accession>A0A1V4QDY4</accession>
<gene>
    <name evidence="1" type="ORF">BXT86_05805</name>
</gene>
<dbReference type="Gene3D" id="1.20.120.1490">
    <property type="match status" value="1"/>
</dbReference>
<name>A0A1V4QDY4_UNCW3</name>
<protein>
    <recommendedName>
        <fullName evidence="3">Periplasmic heavy metal sensor</fullName>
    </recommendedName>
</protein>
<evidence type="ECO:0000313" key="1">
    <source>
        <dbReference type="EMBL" id="OPX17563.1"/>
    </source>
</evidence>
<evidence type="ECO:0008006" key="3">
    <source>
        <dbReference type="Google" id="ProtNLM"/>
    </source>
</evidence>
<evidence type="ECO:0000313" key="2">
    <source>
        <dbReference type="Proteomes" id="UP000191663"/>
    </source>
</evidence>
<dbReference type="InterPro" id="IPR025961">
    <property type="entry name" value="Metal_resist"/>
</dbReference>
<dbReference type="Proteomes" id="UP000191663">
    <property type="component" value="Unassembled WGS sequence"/>
</dbReference>
<dbReference type="AlphaFoldDB" id="A0A1V4QDY4"/>
<dbReference type="EMBL" id="MUKB01000107">
    <property type="protein sequence ID" value="OPX17563.1"/>
    <property type="molecule type" value="Genomic_DNA"/>
</dbReference>
<comment type="caution">
    <text evidence="1">The sequence shown here is derived from an EMBL/GenBank/DDBJ whole genome shotgun (WGS) entry which is preliminary data.</text>
</comment>
<organism evidence="1 2">
    <name type="scientific">candidate division WOR-3 bacterium 4484_100</name>
    <dbReference type="NCBI Taxonomy" id="1936077"/>
    <lineage>
        <taxon>Bacteria</taxon>
        <taxon>Bacteria division WOR-3</taxon>
    </lineage>
</organism>
<dbReference type="Pfam" id="PF13801">
    <property type="entry name" value="Metal_resist"/>
    <property type="match status" value="1"/>
</dbReference>
<proteinExistence type="predicted"/>
<sequence length="150" mass="17538">MKKAALIMFFGFFIVTAGYGQHFQGPRPDGPPGPRMGMLERMQMLNLSDEQRDKIADIQTNFRKKVIPIKAEIQLKEIDLKNEMRADEPNRTRIMNLVKAISELELKIKQADIDRRLKIRALLTPEQRKKLKNMPMPKRCVEHEVIKRID</sequence>